<dbReference type="FunFam" id="3.40.50.80:FF:000001">
    <property type="entry name" value="NADPH--cytochrome P450 reductase 1"/>
    <property type="match status" value="1"/>
</dbReference>
<evidence type="ECO:0000256" key="21">
    <source>
        <dbReference type="PIRNR" id="PIRNR000208"/>
    </source>
</evidence>
<evidence type="ECO:0000256" key="10">
    <source>
        <dbReference type="ARBA" id="ARBA00022955"/>
    </source>
</evidence>
<gene>
    <name evidence="20" type="primary">NCP1</name>
    <name evidence="24" type="ORF">RI543_004687</name>
</gene>
<evidence type="ECO:0000256" key="17">
    <source>
        <dbReference type="ARBA" id="ARBA00023166"/>
    </source>
</evidence>
<sequence length="700" mass="79448">MADKFDIIILTLFAVLVAIYYNRDFLKDLVLNSSDEVFKLENGSGSRDIVTVLKENNKNFLVVYGSQTGTAEDYAKKFAKELMAKFKLNVMCVDLEDYDFDNLTALPSNIMISIFLSTYGEGDYPDNALLFETWLKSLDQIDSSLKNINFTMFGLGNSTYEHFNGAAKSALKLLKENGANLIGDLGLADDGAGTTDEDYLSWNEKIVEKIKVFLKLDEQDLVFQSSFEINYLDNLNDKVFLGEPSSQYLPSFTGGVPFNKEKNLQTGPFNINYPYVAPIVKSIELFDPLSGRNCIHTEFDVSGSDMKYSTGDHLAVWPSNSDEVVATFLKAFNLKGDKIFDLTSKDPTMKLPFPTPTTIESTVRYYLEITGPVSRQFIRSLVQFAPDDIIKSKLLELSNDKDQFVKEIISNYFNVADALLYISDGEPWTTVSWDFIIESIPRLLPRYYSISSSALNEKQTIHITSIVENNRNDKVRLPPVVGVTTNLLRNIQLNRSNVPEDAVSKSEFINPLPVHYNLDGPRNLFHGYKLPIHVRKSTFRLPTNPQTPVIMIGPGTGVAPFRGFIRERVRFQELNPNVKLGKHLLFYGSRDLNDFLYRDEWEQYKQKLNGSFEMVVAHSRLPNQPKVYVQDKVKEREDEILKLLQDGAFVYICGDAKGMAKDTHSTFVGIYSRGLNISETEAHEIIKMLKSQGKYQEDVW</sequence>
<dbReference type="AlphaFoldDB" id="A0AAN7WEI1"/>
<feature type="binding site" evidence="20">
    <location>
        <position position="700"/>
    </location>
    <ligand>
        <name>FAD</name>
        <dbReference type="ChEBI" id="CHEBI:57692"/>
    </ligand>
</feature>
<feature type="binding site" evidence="20">
    <location>
        <position position="556"/>
    </location>
    <ligand>
        <name>NADP(+)</name>
        <dbReference type="ChEBI" id="CHEBI:58349"/>
    </ligand>
</feature>
<dbReference type="InterPro" id="IPR001709">
    <property type="entry name" value="Flavoprot_Pyr_Nucl_cyt_Rdtase"/>
</dbReference>
<keyword evidence="13 20" id="KW-0756">Sterol biosynthesis</keyword>
<keyword evidence="8 20" id="KW-0274">FAD</keyword>
<dbReference type="HAMAP" id="MF_03212">
    <property type="entry name" value="NCPR"/>
    <property type="match status" value="1"/>
</dbReference>
<dbReference type="PANTHER" id="PTHR19384:SF17">
    <property type="entry name" value="NADPH--CYTOCHROME P450 REDUCTASE"/>
    <property type="match status" value="1"/>
</dbReference>
<dbReference type="PIRSF" id="PIRSF000208">
    <property type="entry name" value="P450R"/>
    <property type="match status" value="1"/>
</dbReference>
<dbReference type="GO" id="GO:0005886">
    <property type="term" value="C:plasma membrane"/>
    <property type="evidence" value="ECO:0007669"/>
    <property type="project" value="UniProtKB-SubCell"/>
</dbReference>
<comment type="subcellular location">
    <subcellularLocation>
        <location evidence="20">Endoplasmic reticulum membrane</location>
        <topology evidence="20">Single-pass membrane protein</topology>
        <orientation evidence="20">Cytoplasmic side</orientation>
    </subcellularLocation>
    <subcellularLocation>
        <location evidence="20">Mitochondrion outer membrane</location>
        <topology evidence="20">Single-pass membrane protein</topology>
        <orientation evidence="20">Cytoplasmic side</orientation>
    </subcellularLocation>
    <subcellularLocation>
        <location evidence="20">Cell membrane</location>
        <topology evidence="20">Single-pass membrane protein</topology>
        <orientation evidence="20">Cytoplasmic side</orientation>
    </subcellularLocation>
</comment>
<dbReference type="Pfam" id="PF00667">
    <property type="entry name" value="FAD_binding_1"/>
    <property type="match status" value="1"/>
</dbReference>
<comment type="similarity">
    <text evidence="20 21">In the C-terminal section; belongs to the flavoprotein pyridine nucleotide cytochrome reductase family.</text>
</comment>
<dbReference type="GO" id="GO:0003958">
    <property type="term" value="F:NADPH-hemoprotein reductase activity"/>
    <property type="evidence" value="ECO:0007669"/>
    <property type="project" value="UniProtKB-UniRule"/>
</dbReference>
<evidence type="ECO:0000256" key="4">
    <source>
        <dbReference type="ARBA" id="ARBA00022643"/>
    </source>
</evidence>
<keyword evidence="14 20" id="KW-0443">Lipid metabolism</keyword>
<dbReference type="GO" id="GO:0005741">
    <property type="term" value="C:mitochondrial outer membrane"/>
    <property type="evidence" value="ECO:0007669"/>
    <property type="project" value="UniProtKB-SubCell"/>
</dbReference>
<proteinExistence type="inferred from homology"/>
<keyword evidence="4 20" id="KW-0288">FMN</keyword>
<dbReference type="Pfam" id="PF00175">
    <property type="entry name" value="NAD_binding_1"/>
    <property type="match status" value="1"/>
</dbReference>
<dbReference type="Gene3D" id="3.40.50.80">
    <property type="entry name" value="Nucleotide-binding domain of ferredoxin-NADP reductase (FNR) module"/>
    <property type="match status" value="1"/>
</dbReference>
<dbReference type="GO" id="GO:0010181">
    <property type="term" value="F:FMN binding"/>
    <property type="evidence" value="ECO:0007669"/>
    <property type="project" value="UniProtKB-UniRule"/>
</dbReference>
<comment type="cofactor">
    <cofactor evidence="20">
        <name>FMN</name>
        <dbReference type="ChEBI" id="CHEBI:58210"/>
    </cofactor>
    <text evidence="20">Binds 1 FMN per monomer.</text>
</comment>
<dbReference type="InterPro" id="IPR023208">
    <property type="entry name" value="P450R"/>
</dbReference>
<dbReference type="InterPro" id="IPR001094">
    <property type="entry name" value="Flavdoxin-like"/>
</dbReference>
<keyword evidence="16 20" id="KW-0472">Membrane</keyword>
<dbReference type="InterPro" id="IPR023173">
    <property type="entry name" value="NADPH_Cyt_P450_Rdtase_alpha"/>
</dbReference>
<evidence type="ECO:0000256" key="2">
    <source>
        <dbReference type="ARBA" id="ARBA00022516"/>
    </source>
</evidence>
<keyword evidence="6 20" id="KW-1000">Mitochondrion outer membrane</keyword>
<feature type="binding site" evidence="20">
    <location>
        <position position="662"/>
    </location>
    <ligand>
        <name>NADP(+)</name>
        <dbReference type="ChEBI" id="CHEBI:58349"/>
    </ligand>
</feature>
<keyword evidence="5 20" id="KW-0812">Transmembrane</keyword>
<evidence type="ECO:0000256" key="7">
    <source>
        <dbReference type="ARBA" id="ARBA00022824"/>
    </source>
</evidence>
<feature type="binding site" evidence="20">
    <location>
        <begin position="482"/>
        <end position="485"/>
    </location>
    <ligand>
        <name>FAD</name>
        <dbReference type="ChEBI" id="CHEBI:57692"/>
    </ligand>
</feature>
<dbReference type="InterPro" id="IPR008254">
    <property type="entry name" value="Flavodoxin/NO_synth"/>
</dbReference>
<dbReference type="InterPro" id="IPR017938">
    <property type="entry name" value="Riboflavin_synthase-like_b-brl"/>
</dbReference>
<keyword evidence="9 20" id="KW-0521">NADP</keyword>
<dbReference type="FunFam" id="1.20.990.10:FF:000009">
    <property type="entry name" value="NADPH--cytochrome P450 reductase"/>
    <property type="match status" value="1"/>
</dbReference>
<feature type="binding site" evidence="20">
    <location>
        <position position="190"/>
    </location>
    <ligand>
        <name>FMN</name>
        <dbReference type="ChEBI" id="CHEBI:58210"/>
    </ligand>
</feature>
<feature type="binding site" evidence="20">
    <location>
        <begin position="117"/>
        <end position="120"/>
    </location>
    <ligand>
        <name>FMN</name>
        <dbReference type="ChEBI" id="CHEBI:58210"/>
    </ligand>
</feature>
<feature type="binding site" evidence="20">
    <location>
        <begin position="446"/>
        <end position="449"/>
    </location>
    <ligand>
        <name>FAD</name>
        <dbReference type="ChEBI" id="CHEBI:57692"/>
    </ligand>
</feature>
<keyword evidence="17 20" id="KW-1207">Sterol metabolism</keyword>
<dbReference type="SUPFAM" id="SSF52343">
    <property type="entry name" value="Ferredoxin reductase-like, C-terminal NADP-linked domain"/>
    <property type="match status" value="1"/>
</dbReference>
<dbReference type="PROSITE" id="PS50902">
    <property type="entry name" value="FLAVODOXIN_LIKE"/>
    <property type="match status" value="1"/>
</dbReference>
<dbReference type="Gene3D" id="2.40.30.10">
    <property type="entry name" value="Translation factors"/>
    <property type="match status" value="1"/>
</dbReference>
<dbReference type="PANTHER" id="PTHR19384">
    <property type="entry name" value="NITRIC OXIDE SYNTHASE-RELATED"/>
    <property type="match status" value="1"/>
</dbReference>
<dbReference type="PRINTS" id="PR00369">
    <property type="entry name" value="FLAVODOXIN"/>
</dbReference>
<evidence type="ECO:0000259" key="22">
    <source>
        <dbReference type="PROSITE" id="PS50902"/>
    </source>
</evidence>
<keyword evidence="7 20" id="KW-0256">Endoplasmic reticulum</keyword>
<keyword evidence="12 20" id="KW-0560">Oxidoreductase</keyword>
<dbReference type="PROSITE" id="PS51384">
    <property type="entry name" value="FAD_FR"/>
    <property type="match status" value="1"/>
</dbReference>
<evidence type="ECO:0000256" key="3">
    <source>
        <dbReference type="ARBA" id="ARBA00022630"/>
    </source>
</evidence>
<dbReference type="CDD" id="cd06204">
    <property type="entry name" value="CYPOR"/>
    <property type="match status" value="1"/>
</dbReference>
<accession>A0AAN7WEI1</accession>
<keyword evidence="15 20" id="KW-0496">Mitochondrion</keyword>
<evidence type="ECO:0000256" key="8">
    <source>
        <dbReference type="ARBA" id="ARBA00022827"/>
    </source>
</evidence>
<comment type="caution">
    <text evidence="24">The sequence shown here is derived from an EMBL/GenBank/DDBJ whole genome shotgun (WGS) entry which is preliminary data.</text>
</comment>
<evidence type="ECO:0000256" key="5">
    <source>
        <dbReference type="ARBA" id="ARBA00022692"/>
    </source>
</evidence>
<dbReference type="InterPro" id="IPR017927">
    <property type="entry name" value="FAD-bd_FR_type"/>
</dbReference>
<evidence type="ECO:0000256" key="12">
    <source>
        <dbReference type="ARBA" id="ARBA00023002"/>
    </source>
</evidence>
<evidence type="ECO:0000256" key="6">
    <source>
        <dbReference type="ARBA" id="ARBA00022787"/>
    </source>
</evidence>
<protein>
    <recommendedName>
        <fullName evidence="20 21">NADPH--cytochrome P450 reductase</fullName>
        <shortName evidence="20">CPR</shortName>
        <shortName evidence="20">P450R</shortName>
        <ecNumber evidence="20 21">1.6.2.4</ecNumber>
    </recommendedName>
</protein>
<evidence type="ECO:0000256" key="19">
    <source>
        <dbReference type="ARBA" id="ARBA00049342"/>
    </source>
</evidence>
<comment type="cofactor">
    <cofactor evidence="20">
        <name>FAD</name>
        <dbReference type="ChEBI" id="CHEBI:57692"/>
    </cofactor>
    <text evidence="20">Binds 1 FAD per monomer.</text>
</comment>
<keyword evidence="25" id="KW-1185">Reference proteome</keyword>
<keyword evidence="11 20" id="KW-1133">Transmembrane helix</keyword>
<dbReference type="GO" id="GO:0050660">
    <property type="term" value="F:flavin adenine dinucleotide binding"/>
    <property type="evidence" value="ECO:0007669"/>
    <property type="project" value="UniProtKB-UniRule"/>
</dbReference>
<keyword evidence="3 20" id="KW-0285">Flavoprotein</keyword>
<organism evidence="24 25">
    <name type="scientific">Arxiozyma heterogenica</name>
    <dbReference type="NCBI Taxonomy" id="278026"/>
    <lineage>
        <taxon>Eukaryota</taxon>
        <taxon>Fungi</taxon>
        <taxon>Dikarya</taxon>
        <taxon>Ascomycota</taxon>
        <taxon>Saccharomycotina</taxon>
        <taxon>Saccharomycetes</taxon>
        <taxon>Saccharomycetales</taxon>
        <taxon>Saccharomycetaceae</taxon>
        <taxon>Arxiozyma</taxon>
    </lineage>
</organism>
<keyword evidence="10 20" id="KW-0752">Steroid biosynthesis</keyword>
<evidence type="ECO:0000256" key="13">
    <source>
        <dbReference type="ARBA" id="ARBA00023011"/>
    </source>
</evidence>
<feature type="binding site" evidence="20">
    <location>
        <begin position="66"/>
        <end position="71"/>
    </location>
    <ligand>
        <name>FMN</name>
        <dbReference type="ChEBI" id="CHEBI:58210"/>
    </ligand>
</feature>
<dbReference type="SUPFAM" id="SSF52218">
    <property type="entry name" value="Flavoproteins"/>
    <property type="match status" value="1"/>
</dbReference>
<evidence type="ECO:0000256" key="16">
    <source>
        <dbReference type="ARBA" id="ARBA00023136"/>
    </source>
</evidence>
<feature type="binding site" evidence="20">
    <location>
        <begin position="155"/>
        <end position="164"/>
    </location>
    <ligand>
        <name>FMN</name>
        <dbReference type="ChEBI" id="CHEBI:58210"/>
    </ligand>
</feature>
<evidence type="ECO:0000313" key="24">
    <source>
        <dbReference type="EMBL" id="KAK5773933.1"/>
    </source>
</evidence>
<feature type="binding site" evidence="20">
    <location>
        <begin position="464"/>
        <end position="466"/>
    </location>
    <ligand>
        <name>FAD</name>
        <dbReference type="ChEBI" id="CHEBI:57692"/>
    </ligand>
</feature>
<evidence type="ECO:0000256" key="14">
    <source>
        <dbReference type="ARBA" id="ARBA00023098"/>
    </source>
</evidence>
<dbReference type="InterPro" id="IPR001433">
    <property type="entry name" value="OxRdtase_FAD/NAD-bd"/>
</dbReference>
<dbReference type="Proteomes" id="UP001306508">
    <property type="component" value="Unassembled WGS sequence"/>
</dbReference>
<feature type="transmembrane region" description="Helical" evidence="20">
    <location>
        <begin position="7"/>
        <end position="23"/>
    </location>
</feature>
<comment type="similarity">
    <text evidence="20">Belongs to the NADPH--cytochrome P450 reductase family.</text>
</comment>
<dbReference type="PRINTS" id="PR00371">
    <property type="entry name" value="FPNCR"/>
</dbReference>
<feature type="binding site" evidence="20">
    <location>
        <begin position="626"/>
        <end position="630"/>
    </location>
    <ligand>
        <name>NADP(+)</name>
        <dbReference type="ChEBI" id="CHEBI:58349"/>
    </ligand>
</feature>
<dbReference type="Gene3D" id="1.20.990.10">
    <property type="entry name" value="NADPH-cytochrome p450 Reductase, Chain A, domain 3"/>
    <property type="match status" value="1"/>
</dbReference>
<dbReference type="EMBL" id="JAWIZZ010000059">
    <property type="protein sequence ID" value="KAK5773933.1"/>
    <property type="molecule type" value="Genomic_DNA"/>
</dbReference>
<dbReference type="GO" id="GO:0050661">
    <property type="term" value="F:NADP binding"/>
    <property type="evidence" value="ECO:0007669"/>
    <property type="project" value="UniProtKB-UniRule"/>
</dbReference>
<dbReference type="InterPro" id="IPR003097">
    <property type="entry name" value="CysJ-like_FAD-binding"/>
</dbReference>
<dbReference type="FunFam" id="3.40.50.360:FF:000036">
    <property type="entry name" value="NADPH--cytochrome P450 reductase"/>
    <property type="match status" value="1"/>
</dbReference>
<comment type="catalytic activity">
    <reaction evidence="19 20 21">
        <text>2 oxidized [cytochrome P450] + NADPH = 2 reduced [cytochrome P450] + NADP(+) + H(+)</text>
        <dbReference type="Rhea" id="RHEA:24040"/>
        <dbReference type="Rhea" id="RHEA-COMP:14627"/>
        <dbReference type="Rhea" id="RHEA-COMP:14628"/>
        <dbReference type="ChEBI" id="CHEBI:15378"/>
        <dbReference type="ChEBI" id="CHEBI:55376"/>
        <dbReference type="ChEBI" id="CHEBI:57783"/>
        <dbReference type="ChEBI" id="CHEBI:58349"/>
        <dbReference type="ChEBI" id="CHEBI:60344"/>
        <dbReference type="EC" id="1.6.2.4"/>
    </reaction>
</comment>
<feature type="domain" description="FAD-binding FR-type" evidence="23">
    <location>
        <begin position="272"/>
        <end position="528"/>
    </location>
</feature>
<evidence type="ECO:0000256" key="18">
    <source>
        <dbReference type="ARBA" id="ARBA00023221"/>
    </source>
</evidence>
<evidence type="ECO:0000256" key="11">
    <source>
        <dbReference type="ARBA" id="ARBA00022989"/>
    </source>
</evidence>
<dbReference type="InterPro" id="IPR029039">
    <property type="entry name" value="Flavoprotein-like_sf"/>
</dbReference>
<dbReference type="SUPFAM" id="SSF63380">
    <property type="entry name" value="Riboflavin synthase domain-like"/>
    <property type="match status" value="1"/>
</dbReference>
<dbReference type="GO" id="GO:0005829">
    <property type="term" value="C:cytosol"/>
    <property type="evidence" value="ECO:0007669"/>
    <property type="project" value="TreeGrafter"/>
</dbReference>
<evidence type="ECO:0000313" key="25">
    <source>
        <dbReference type="Proteomes" id="UP001306508"/>
    </source>
</evidence>
<evidence type="ECO:0000256" key="9">
    <source>
        <dbReference type="ARBA" id="ARBA00022857"/>
    </source>
</evidence>
<evidence type="ECO:0000259" key="23">
    <source>
        <dbReference type="PROSITE" id="PS51384"/>
    </source>
</evidence>
<dbReference type="InterPro" id="IPR039261">
    <property type="entry name" value="FNR_nucleotide-bd"/>
</dbReference>
<evidence type="ECO:0000256" key="15">
    <source>
        <dbReference type="ARBA" id="ARBA00023128"/>
    </source>
</evidence>
<keyword evidence="1 20" id="KW-1003">Cell membrane</keyword>
<keyword evidence="18 20" id="KW-0753">Steroid metabolism</keyword>
<dbReference type="GO" id="GO:0005789">
    <property type="term" value="C:endoplasmic reticulum membrane"/>
    <property type="evidence" value="ECO:0007669"/>
    <property type="project" value="UniProtKB-SubCell"/>
</dbReference>
<dbReference type="EC" id="1.6.2.4" evidence="20 21"/>
<feature type="binding site" evidence="20">
    <location>
        <position position="292"/>
    </location>
    <ligand>
        <name>NADP(+)</name>
        <dbReference type="ChEBI" id="CHEBI:58349"/>
    </ligand>
</feature>
<comment type="caution">
    <text evidence="20">Lacks conserved residue(s) required for the propagation of feature annotation.</text>
</comment>
<evidence type="ECO:0000256" key="1">
    <source>
        <dbReference type="ARBA" id="ARBA00022475"/>
    </source>
</evidence>
<dbReference type="GO" id="GO:0006696">
    <property type="term" value="P:ergosterol biosynthetic process"/>
    <property type="evidence" value="ECO:0007669"/>
    <property type="project" value="UniProtKB-UniRule"/>
</dbReference>
<name>A0AAN7WEI1_9SACH</name>
<evidence type="ECO:0000256" key="20">
    <source>
        <dbReference type="HAMAP-Rule" id="MF_03212"/>
    </source>
</evidence>
<comment type="similarity">
    <text evidence="20">In the N-terminal section; belongs to the flavodoxin family.</text>
</comment>
<feature type="domain" description="Flavodoxin-like" evidence="22">
    <location>
        <begin position="60"/>
        <end position="207"/>
    </location>
</feature>
<dbReference type="Gene3D" id="3.40.50.360">
    <property type="match status" value="1"/>
</dbReference>
<feature type="binding site" evidence="20">
    <location>
        <begin position="619"/>
        <end position="620"/>
    </location>
    <ligand>
        <name>NADP(+)</name>
        <dbReference type="ChEBI" id="CHEBI:58349"/>
    </ligand>
</feature>
<comment type="function">
    <text evidence="20">This enzyme is required for electron transfer from NADP to cytochrome P450 in microsomes. It can also provide electron transfer to heme oxygenase and cytochrome B5. Involved in ergosterol biosynthesis.</text>
</comment>
<keyword evidence="2 20" id="KW-0444">Lipid biosynthesis</keyword>
<dbReference type="Pfam" id="PF00258">
    <property type="entry name" value="Flavodoxin_1"/>
    <property type="match status" value="1"/>
</dbReference>
<reference evidence="25" key="1">
    <citation type="submission" date="2023-07" db="EMBL/GenBank/DDBJ databases">
        <title>A draft genome of Kazachstania heterogenica Y-27499.</title>
        <authorList>
            <person name="Donic C."/>
            <person name="Kralova J.S."/>
            <person name="Fidel L."/>
            <person name="Ben-Dor S."/>
            <person name="Jung S."/>
        </authorList>
    </citation>
    <scope>NUCLEOTIDE SEQUENCE [LARGE SCALE GENOMIC DNA]</scope>
    <source>
        <strain evidence="25">Y27499</strain>
    </source>
</reference>